<feature type="transmembrane region" description="Helical" evidence="1">
    <location>
        <begin position="267"/>
        <end position="291"/>
    </location>
</feature>
<protein>
    <submittedName>
        <fullName evidence="2">YibE/F family protein</fullName>
    </submittedName>
</protein>
<evidence type="ECO:0000313" key="2">
    <source>
        <dbReference type="EMBL" id="MEQ2509959.1"/>
    </source>
</evidence>
<comment type="caution">
    <text evidence="2">The sequence shown here is derived from an EMBL/GenBank/DDBJ whole genome shotgun (WGS) entry which is preliminary data.</text>
</comment>
<dbReference type="Proteomes" id="UP001491552">
    <property type="component" value="Unassembled WGS sequence"/>
</dbReference>
<feature type="transmembrane region" description="Helical" evidence="1">
    <location>
        <begin position="69"/>
        <end position="86"/>
    </location>
</feature>
<proteinExistence type="predicted"/>
<dbReference type="Pfam" id="PF07907">
    <property type="entry name" value="YibE_F"/>
    <property type="match status" value="1"/>
</dbReference>
<name>A0ABV1G3H1_9FIRM</name>
<keyword evidence="1" id="KW-0812">Transmembrane</keyword>
<feature type="transmembrane region" description="Helical" evidence="1">
    <location>
        <begin position="324"/>
        <end position="354"/>
    </location>
</feature>
<feature type="transmembrane region" description="Helical" evidence="1">
    <location>
        <begin position="188"/>
        <end position="206"/>
    </location>
</feature>
<dbReference type="RefSeq" id="WP_349134668.1">
    <property type="nucleotide sequence ID" value="NZ_JBBMFF010000092.1"/>
</dbReference>
<keyword evidence="1" id="KW-0472">Membrane</keyword>
<dbReference type="PANTHER" id="PTHR41771:SF1">
    <property type="entry name" value="MEMBRANE PROTEIN"/>
    <property type="match status" value="1"/>
</dbReference>
<sequence>MKKLTLPRLASAVLGALFFLAACIVLAVRLVRGEAGLTDAAALVLTACGGAALTVLALRSRAPGLRRSLWVLLAAAVVFLVFYGLAQQTPSVPMSTVQQATHYVRGRVVEVTDNAYQGQQDYEDIPVGKQTVRVELRSGKYRGQVYELPNQLSYLYGTILKAGDAVTVAVTEEDGEISSMTLQDYDRTVPLALVVLAFLVVTVLVGRRVGAKSLLGLGLTVVCIFSILIPLLLGGWPTLPTILGMCAYVTVVEFVILGGVNRKTLCAILGTISGVAFAALFGELACALLRVNGYKMYSAEPTIEALLQIKQGQDPMHSLQLGDLLVGGIVIAALGAVNDVAMSISSAMNELVAVNPALTRRQLLRSGMNIGRDMVGTMTNTLILALVGSSLVLMIYLSSLEPSFSQLMSGTFFSVEMVQAIASSVGVILAVPLSALIGAFLFAKHKK</sequence>
<accession>A0ABV1G3H1</accession>
<gene>
    <name evidence="2" type="ORF">WMO66_01625</name>
</gene>
<evidence type="ECO:0000313" key="3">
    <source>
        <dbReference type="Proteomes" id="UP001491552"/>
    </source>
</evidence>
<feature type="transmembrane region" description="Helical" evidence="1">
    <location>
        <begin position="239"/>
        <end position="260"/>
    </location>
</feature>
<reference evidence="2 3" key="1">
    <citation type="submission" date="2024-03" db="EMBL/GenBank/DDBJ databases">
        <title>Human intestinal bacterial collection.</title>
        <authorList>
            <person name="Pauvert C."/>
            <person name="Hitch T.C.A."/>
            <person name="Clavel T."/>
        </authorList>
    </citation>
    <scope>NUCLEOTIDE SEQUENCE [LARGE SCALE GENOMIC DNA]</scope>
    <source>
        <strain evidence="2 3">CLA-AA-H192</strain>
    </source>
</reference>
<feature type="transmembrane region" description="Helical" evidence="1">
    <location>
        <begin position="417"/>
        <end position="443"/>
    </location>
</feature>
<dbReference type="InterPro" id="IPR012507">
    <property type="entry name" value="YibE_F"/>
</dbReference>
<feature type="transmembrane region" description="Helical" evidence="1">
    <location>
        <begin position="37"/>
        <end position="57"/>
    </location>
</feature>
<evidence type="ECO:0000256" key="1">
    <source>
        <dbReference type="SAM" id="Phobius"/>
    </source>
</evidence>
<feature type="transmembrane region" description="Helical" evidence="1">
    <location>
        <begin position="375"/>
        <end position="397"/>
    </location>
</feature>
<dbReference type="PANTHER" id="PTHR41771">
    <property type="entry name" value="MEMBRANE PROTEIN-RELATED"/>
    <property type="match status" value="1"/>
</dbReference>
<keyword evidence="1" id="KW-1133">Transmembrane helix</keyword>
<organism evidence="2 3">
    <name type="scientific">Faecousia intestinalis</name>
    <dbReference type="NCBI Taxonomy" id="3133167"/>
    <lineage>
        <taxon>Bacteria</taxon>
        <taxon>Bacillati</taxon>
        <taxon>Bacillota</taxon>
        <taxon>Clostridia</taxon>
        <taxon>Eubacteriales</taxon>
        <taxon>Oscillospiraceae</taxon>
        <taxon>Faecousia</taxon>
    </lineage>
</organism>
<dbReference type="PROSITE" id="PS51257">
    <property type="entry name" value="PROKAR_LIPOPROTEIN"/>
    <property type="match status" value="1"/>
</dbReference>
<keyword evidence="3" id="KW-1185">Reference proteome</keyword>
<dbReference type="EMBL" id="JBBMFF010000092">
    <property type="protein sequence ID" value="MEQ2509959.1"/>
    <property type="molecule type" value="Genomic_DNA"/>
</dbReference>
<feature type="transmembrane region" description="Helical" evidence="1">
    <location>
        <begin position="213"/>
        <end position="233"/>
    </location>
</feature>